<gene>
    <name evidence="3" type="ORF">PPROV_000574200</name>
</gene>
<keyword evidence="4" id="KW-1185">Reference proteome</keyword>
<evidence type="ECO:0000313" key="4">
    <source>
        <dbReference type="Proteomes" id="UP000660262"/>
    </source>
</evidence>
<dbReference type="EMBL" id="BNJQ01000015">
    <property type="protein sequence ID" value="GHP06999.1"/>
    <property type="molecule type" value="Genomic_DNA"/>
</dbReference>
<evidence type="ECO:0000256" key="2">
    <source>
        <dbReference type="SAM" id="Phobius"/>
    </source>
</evidence>
<evidence type="ECO:0000313" key="3">
    <source>
        <dbReference type="EMBL" id="GHP06999.1"/>
    </source>
</evidence>
<dbReference type="AlphaFoldDB" id="A0A830HPL9"/>
<feature type="transmembrane region" description="Helical" evidence="2">
    <location>
        <begin position="15"/>
        <end position="38"/>
    </location>
</feature>
<feature type="compositionally biased region" description="Low complexity" evidence="1">
    <location>
        <begin position="109"/>
        <end position="122"/>
    </location>
</feature>
<comment type="caution">
    <text evidence="3">The sequence shown here is derived from an EMBL/GenBank/DDBJ whole genome shotgun (WGS) entry which is preliminary data.</text>
</comment>
<dbReference type="Proteomes" id="UP000660262">
    <property type="component" value="Unassembled WGS sequence"/>
</dbReference>
<reference evidence="3" key="1">
    <citation type="submission" date="2020-10" db="EMBL/GenBank/DDBJ databases">
        <title>Unveiling of a novel bifunctional photoreceptor, Dualchrome1, isolated from a cosmopolitan green alga.</title>
        <authorList>
            <person name="Suzuki S."/>
            <person name="Kawachi M."/>
        </authorList>
    </citation>
    <scope>NUCLEOTIDE SEQUENCE</scope>
    <source>
        <strain evidence="3">NIES 2893</strain>
    </source>
</reference>
<feature type="region of interest" description="Disordered" evidence="1">
    <location>
        <begin position="109"/>
        <end position="170"/>
    </location>
</feature>
<proteinExistence type="predicted"/>
<sequence length="223" mass="23157">MRPAQPAAGPASSSWFAVTTVVALVSLMVIGSKVVYVLDFHFPGDKTDVGTAAIGSLGAVGPAQTAVSSAQALRRRAELKVEATKVQRISMATQFARAATVAASSPSAAAAAGAESEQSSSRTRVAQQPHRVQHSPHTTPPAVTQARPRTAQHSVPAATATAAASSKRDSCALNDESCRSRVCAEAGRRQALPRFADIGVDHQLGHIVPHPGIDFASMCEMTR</sequence>
<keyword evidence="2" id="KW-0812">Transmembrane</keyword>
<name>A0A830HPL9_9CHLO</name>
<protein>
    <submittedName>
        <fullName evidence="3">Uncharacterized protein</fullName>
    </submittedName>
</protein>
<accession>A0A830HPL9</accession>
<keyword evidence="2" id="KW-1133">Transmembrane helix</keyword>
<evidence type="ECO:0000256" key="1">
    <source>
        <dbReference type="SAM" id="MobiDB-lite"/>
    </source>
</evidence>
<keyword evidence="2" id="KW-0472">Membrane</keyword>
<organism evidence="3 4">
    <name type="scientific">Pycnococcus provasolii</name>
    <dbReference type="NCBI Taxonomy" id="41880"/>
    <lineage>
        <taxon>Eukaryota</taxon>
        <taxon>Viridiplantae</taxon>
        <taxon>Chlorophyta</taxon>
        <taxon>Pseudoscourfieldiophyceae</taxon>
        <taxon>Pseudoscourfieldiales</taxon>
        <taxon>Pycnococcaceae</taxon>
        <taxon>Pycnococcus</taxon>
    </lineage>
</organism>